<protein>
    <submittedName>
        <fullName evidence="7">YciC protein</fullName>
    </submittedName>
</protein>
<organism evidence="7 8">
    <name type="scientific">Symbiodinium pilosum</name>
    <name type="common">Dinoflagellate</name>
    <dbReference type="NCBI Taxonomy" id="2952"/>
    <lineage>
        <taxon>Eukaryota</taxon>
        <taxon>Sar</taxon>
        <taxon>Alveolata</taxon>
        <taxon>Dinophyceae</taxon>
        <taxon>Suessiales</taxon>
        <taxon>Symbiodiniaceae</taxon>
        <taxon>Symbiodinium</taxon>
    </lineage>
</organism>
<dbReference type="InterPro" id="IPR011629">
    <property type="entry name" value="CobW-like_C"/>
</dbReference>
<dbReference type="InterPro" id="IPR051927">
    <property type="entry name" value="Zn_Chap_cDPG_Synth"/>
</dbReference>
<dbReference type="GO" id="GO:0000166">
    <property type="term" value="F:nucleotide binding"/>
    <property type="evidence" value="ECO:0007669"/>
    <property type="project" value="UniProtKB-KW"/>
</dbReference>
<name>A0A812L2Z0_SYMPI</name>
<dbReference type="Pfam" id="PF02492">
    <property type="entry name" value="cobW"/>
    <property type="match status" value="1"/>
</dbReference>
<evidence type="ECO:0000256" key="4">
    <source>
        <dbReference type="ARBA" id="ARBA00034320"/>
    </source>
</evidence>
<dbReference type="Pfam" id="PF07683">
    <property type="entry name" value="CobW_C"/>
    <property type="match status" value="1"/>
</dbReference>
<evidence type="ECO:0000256" key="1">
    <source>
        <dbReference type="ARBA" id="ARBA00022741"/>
    </source>
</evidence>
<dbReference type="InterPro" id="IPR027417">
    <property type="entry name" value="P-loop_NTPase"/>
</dbReference>
<feature type="domain" description="CobW C-terminal" evidence="6">
    <location>
        <begin position="177"/>
        <end position="318"/>
    </location>
</feature>
<proteinExistence type="inferred from homology"/>
<gene>
    <name evidence="7" type="primary">yciC</name>
    <name evidence="7" type="ORF">SPIL2461_LOCUS4114</name>
</gene>
<dbReference type="InterPro" id="IPR003495">
    <property type="entry name" value="CobW/HypB/UreG_nucleotide-bd"/>
</dbReference>
<keyword evidence="1" id="KW-0547">Nucleotide-binding</keyword>
<dbReference type="Gene3D" id="3.40.50.300">
    <property type="entry name" value="P-loop containing nucleotide triphosphate hydrolases"/>
    <property type="match status" value="1"/>
</dbReference>
<dbReference type="AlphaFoldDB" id="A0A812L2Z0"/>
<keyword evidence="8" id="KW-1185">Reference proteome</keyword>
<sequence>MEEVDFDAMEEEMEMDGDLEDGELAELKSLSHFARLDTMVTVVDALNVYDVLSSLETLAEKNIAGMVGNDEEKDDRSIAQLMLDQIEFANVILLSKVDLVKDKNALQEIRALLQKLNPAAKVIVPSKPYFADVPLSDLINTHMFDMDKAESSAGWMQELAKAASEAGHTPETEEYNISSMVFRSHERPFHPGRLATVLAGFGSYESGIAAGQRDDGHAEANVFSGVVRAKGHLWVASANARPIDLHVAGRHVQLGASEMPFLAAVPKEEWEDAFHEYHRELMSAGSWHASHGDRGSMVVFIGVGLDKAGIEAELGTALLTDAEMAEGEASWEALDDPFFAGEYFENHEHLEEPKFVILEE</sequence>
<reference evidence="7" key="1">
    <citation type="submission" date="2021-02" db="EMBL/GenBank/DDBJ databases">
        <authorList>
            <person name="Dougan E. K."/>
            <person name="Rhodes N."/>
            <person name="Thang M."/>
            <person name="Chan C."/>
        </authorList>
    </citation>
    <scope>NUCLEOTIDE SEQUENCE</scope>
</reference>
<dbReference type="PANTHER" id="PTHR43603:SF1">
    <property type="entry name" value="ZINC-REGULATED GTPASE METALLOPROTEIN ACTIVATOR 1"/>
    <property type="match status" value="1"/>
</dbReference>
<evidence type="ECO:0000256" key="5">
    <source>
        <dbReference type="ARBA" id="ARBA00049117"/>
    </source>
</evidence>
<evidence type="ECO:0000313" key="7">
    <source>
        <dbReference type="EMBL" id="CAE7240541.1"/>
    </source>
</evidence>
<comment type="similarity">
    <text evidence="4">Belongs to the SIMIBI class G3E GTPase family. ZNG1 subfamily.</text>
</comment>
<evidence type="ECO:0000259" key="6">
    <source>
        <dbReference type="SMART" id="SM00833"/>
    </source>
</evidence>
<dbReference type="PANTHER" id="PTHR43603">
    <property type="entry name" value="COBW DOMAIN-CONTAINING PROTEIN DDB_G0274527"/>
    <property type="match status" value="1"/>
</dbReference>
<dbReference type="GO" id="GO:0016787">
    <property type="term" value="F:hydrolase activity"/>
    <property type="evidence" value="ECO:0007669"/>
    <property type="project" value="UniProtKB-KW"/>
</dbReference>
<accession>A0A812L2Z0</accession>
<dbReference type="OrthoDB" id="272672at2759"/>
<dbReference type="SMART" id="SM00833">
    <property type="entry name" value="CobW_C"/>
    <property type="match status" value="1"/>
</dbReference>
<comment type="caution">
    <text evidence="7">The sequence shown here is derived from an EMBL/GenBank/DDBJ whole genome shotgun (WGS) entry which is preliminary data.</text>
</comment>
<dbReference type="InterPro" id="IPR036627">
    <property type="entry name" value="CobW-likC_sf"/>
</dbReference>
<evidence type="ECO:0000256" key="3">
    <source>
        <dbReference type="ARBA" id="ARBA00023186"/>
    </source>
</evidence>
<evidence type="ECO:0000313" key="8">
    <source>
        <dbReference type="Proteomes" id="UP000649617"/>
    </source>
</evidence>
<dbReference type="EMBL" id="CAJNIZ010005291">
    <property type="protein sequence ID" value="CAE7240541.1"/>
    <property type="molecule type" value="Genomic_DNA"/>
</dbReference>
<dbReference type="SUPFAM" id="SSF52540">
    <property type="entry name" value="P-loop containing nucleoside triphosphate hydrolases"/>
    <property type="match status" value="1"/>
</dbReference>
<dbReference type="Proteomes" id="UP000649617">
    <property type="component" value="Unassembled WGS sequence"/>
</dbReference>
<keyword evidence="3" id="KW-0143">Chaperone</keyword>
<comment type="catalytic activity">
    <reaction evidence="5">
        <text>GTP + H2O = GDP + phosphate + H(+)</text>
        <dbReference type="Rhea" id="RHEA:19669"/>
        <dbReference type="ChEBI" id="CHEBI:15377"/>
        <dbReference type="ChEBI" id="CHEBI:15378"/>
        <dbReference type="ChEBI" id="CHEBI:37565"/>
        <dbReference type="ChEBI" id="CHEBI:43474"/>
        <dbReference type="ChEBI" id="CHEBI:58189"/>
    </reaction>
    <physiologicalReaction direction="left-to-right" evidence="5">
        <dbReference type="Rhea" id="RHEA:19670"/>
    </physiologicalReaction>
</comment>
<evidence type="ECO:0000256" key="2">
    <source>
        <dbReference type="ARBA" id="ARBA00022801"/>
    </source>
</evidence>
<dbReference type="Gene3D" id="3.30.1220.10">
    <property type="entry name" value="CobW-like, C-terminal domain"/>
    <property type="match status" value="1"/>
</dbReference>
<keyword evidence="2" id="KW-0378">Hydrolase</keyword>
<dbReference type="SUPFAM" id="SSF90002">
    <property type="entry name" value="Hypothetical protein YjiA, C-terminal domain"/>
    <property type="match status" value="1"/>
</dbReference>